<dbReference type="GO" id="GO:0005525">
    <property type="term" value="F:GTP binding"/>
    <property type="evidence" value="ECO:0007669"/>
    <property type="project" value="UniProtKB-KW"/>
</dbReference>
<keyword evidence="1" id="KW-0547">Nucleotide-binding</keyword>
<name>A0A0F9P8Y3_9ZZZZ</name>
<keyword evidence="2" id="KW-0342">GTP-binding</keyword>
<sequence>MLTKRVALVGKPEVGKTTIKKVIFEGEDPNELVLFPLETTIGTKYSVHEFMDLKISLLDTPGQSLPILLRDEEKQLTTFENTGAIIYIFDYPTWISDSQDIIDDIKSLYEINKKHKFEAKLILFLHKIDLLIDKKIGSKLDLIRKQIIRQLDLPEELTIFFTSLHPNLVYTIYNAISNTFSTFSKETSNLEEIIKKSFQNLTKTICFVTNQDDNLIVQVSSTDFDTSTLYYLYERIYKDSKLQDESKPLPKLISAGPKILHGLREDISKFHTGFKNLLIFSETLKEEELQNLRNDIKQNLEENS</sequence>
<gene>
    <name evidence="3" type="ORF">LCGC14_1244510</name>
</gene>
<accession>A0A0F9P8Y3</accession>
<comment type="caution">
    <text evidence="3">The sequence shown here is derived from an EMBL/GenBank/DDBJ whole genome shotgun (WGS) entry which is preliminary data.</text>
</comment>
<dbReference type="PANTHER" id="PTHR11259:SF2">
    <property type="entry name" value="GH16429P"/>
    <property type="match status" value="1"/>
</dbReference>
<dbReference type="GO" id="GO:0009267">
    <property type="term" value="P:cellular response to starvation"/>
    <property type="evidence" value="ECO:0007669"/>
    <property type="project" value="TreeGrafter"/>
</dbReference>
<dbReference type="PANTHER" id="PTHR11259">
    <property type="entry name" value="RAS-RELATED GTP BINDING RAG/GTR YEAST"/>
    <property type="match status" value="1"/>
</dbReference>
<organism evidence="3">
    <name type="scientific">marine sediment metagenome</name>
    <dbReference type="NCBI Taxonomy" id="412755"/>
    <lineage>
        <taxon>unclassified sequences</taxon>
        <taxon>metagenomes</taxon>
        <taxon>ecological metagenomes</taxon>
    </lineage>
</organism>
<dbReference type="GO" id="GO:0003924">
    <property type="term" value="F:GTPase activity"/>
    <property type="evidence" value="ECO:0007669"/>
    <property type="project" value="TreeGrafter"/>
</dbReference>
<dbReference type="GO" id="GO:1990131">
    <property type="term" value="C:Gtr1-Gtr2 GTPase complex"/>
    <property type="evidence" value="ECO:0007669"/>
    <property type="project" value="TreeGrafter"/>
</dbReference>
<dbReference type="InterPro" id="IPR006762">
    <property type="entry name" value="Gtr1_RagA"/>
</dbReference>
<dbReference type="AlphaFoldDB" id="A0A0F9P8Y3"/>
<evidence type="ECO:0000256" key="1">
    <source>
        <dbReference type="ARBA" id="ARBA00022741"/>
    </source>
</evidence>
<dbReference type="EMBL" id="LAZR01006756">
    <property type="protein sequence ID" value="KKM89852.1"/>
    <property type="molecule type" value="Genomic_DNA"/>
</dbReference>
<dbReference type="Gene3D" id="3.40.50.300">
    <property type="entry name" value="P-loop containing nucleotide triphosphate hydrolases"/>
    <property type="match status" value="1"/>
</dbReference>
<dbReference type="InterPro" id="IPR027417">
    <property type="entry name" value="P-loop_NTPase"/>
</dbReference>
<dbReference type="GO" id="GO:0005764">
    <property type="term" value="C:lysosome"/>
    <property type="evidence" value="ECO:0007669"/>
    <property type="project" value="TreeGrafter"/>
</dbReference>
<evidence type="ECO:0000256" key="2">
    <source>
        <dbReference type="ARBA" id="ARBA00023134"/>
    </source>
</evidence>
<dbReference type="Pfam" id="PF04670">
    <property type="entry name" value="Gtr1_RagA"/>
    <property type="match status" value="1"/>
</dbReference>
<dbReference type="GO" id="GO:0005634">
    <property type="term" value="C:nucleus"/>
    <property type="evidence" value="ECO:0007669"/>
    <property type="project" value="TreeGrafter"/>
</dbReference>
<proteinExistence type="predicted"/>
<evidence type="ECO:0000313" key="3">
    <source>
        <dbReference type="EMBL" id="KKM89852.1"/>
    </source>
</evidence>
<dbReference type="GO" id="GO:0010507">
    <property type="term" value="P:negative regulation of autophagy"/>
    <property type="evidence" value="ECO:0007669"/>
    <property type="project" value="TreeGrafter"/>
</dbReference>
<protein>
    <recommendedName>
        <fullName evidence="4">G domain-containing protein</fullName>
    </recommendedName>
</protein>
<dbReference type="SUPFAM" id="SSF52540">
    <property type="entry name" value="P-loop containing nucleoside triphosphate hydrolases"/>
    <property type="match status" value="1"/>
</dbReference>
<dbReference type="GO" id="GO:1904263">
    <property type="term" value="P:positive regulation of TORC1 signaling"/>
    <property type="evidence" value="ECO:0007669"/>
    <property type="project" value="TreeGrafter"/>
</dbReference>
<evidence type="ECO:0008006" key="4">
    <source>
        <dbReference type="Google" id="ProtNLM"/>
    </source>
</evidence>
<reference evidence="3" key="1">
    <citation type="journal article" date="2015" name="Nature">
        <title>Complex archaea that bridge the gap between prokaryotes and eukaryotes.</title>
        <authorList>
            <person name="Spang A."/>
            <person name="Saw J.H."/>
            <person name="Jorgensen S.L."/>
            <person name="Zaremba-Niedzwiedzka K."/>
            <person name="Martijn J."/>
            <person name="Lind A.E."/>
            <person name="van Eijk R."/>
            <person name="Schleper C."/>
            <person name="Guy L."/>
            <person name="Ettema T.J."/>
        </authorList>
    </citation>
    <scope>NUCLEOTIDE SEQUENCE</scope>
</reference>